<dbReference type="InterPro" id="IPR055170">
    <property type="entry name" value="GFO_IDH_MocA-like_dom"/>
</dbReference>
<protein>
    <submittedName>
        <fullName evidence="3">Uncharacterized protein</fullName>
    </submittedName>
</protein>
<dbReference type="PANTHER" id="PTHR43377:SF1">
    <property type="entry name" value="BILIVERDIN REDUCTASE A"/>
    <property type="match status" value="1"/>
</dbReference>
<evidence type="ECO:0000259" key="1">
    <source>
        <dbReference type="Pfam" id="PF01408"/>
    </source>
</evidence>
<dbReference type="PANTHER" id="PTHR43377">
    <property type="entry name" value="BILIVERDIN REDUCTASE A"/>
    <property type="match status" value="1"/>
</dbReference>
<sequence length="331" mass="37405">MNKTIKKINIGVIGVGHLGEHHVKHLKSIDSFKLIGIHDINEKRAKSIGTKYGIPLYNNINELIEACDSISLVTPTETHFDIAYHCIKAKKHIFIEKPIAKSVNDAEKLLKLGNDKNVIIQVGHIERFNPALIPLNNYTLKPKYIEIQRLAPYNIRGTDVPVVLDKMIHDLDILLFLVNSDIETIYANGISILTDSIDIANSRIRFKNGTIANVTSSRVAQDDVRKIKIFQQDLYITIDLLIGLTEVYRIVEKNEKNITAIKDVDFDYHGKKKHIIYEKPKILSFDALKAELENFADSINGISKPMVDGAAAKNALELAIKIDRMIREDLH</sequence>
<dbReference type="EMBL" id="UINC01025490">
    <property type="protein sequence ID" value="SVB01154.1"/>
    <property type="molecule type" value="Genomic_DNA"/>
</dbReference>
<dbReference type="GO" id="GO:0000166">
    <property type="term" value="F:nucleotide binding"/>
    <property type="evidence" value="ECO:0007669"/>
    <property type="project" value="InterPro"/>
</dbReference>
<evidence type="ECO:0000259" key="2">
    <source>
        <dbReference type="Pfam" id="PF22725"/>
    </source>
</evidence>
<feature type="domain" description="Gfo/Idh/MocA-like oxidoreductase N-terminal" evidence="1">
    <location>
        <begin position="8"/>
        <end position="124"/>
    </location>
</feature>
<organism evidence="3">
    <name type="scientific">marine metagenome</name>
    <dbReference type="NCBI Taxonomy" id="408172"/>
    <lineage>
        <taxon>unclassified sequences</taxon>
        <taxon>metagenomes</taxon>
        <taxon>ecological metagenomes</taxon>
    </lineage>
</organism>
<feature type="domain" description="GFO/IDH/MocA-like oxidoreductase" evidence="2">
    <location>
        <begin position="162"/>
        <end position="227"/>
    </location>
</feature>
<dbReference type="Pfam" id="PF01408">
    <property type="entry name" value="GFO_IDH_MocA"/>
    <property type="match status" value="1"/>
</dbReference>
<dbReference type="InterPro" id="IPR000683">
    <property type="entry name" value="Gfo/Idh/MocA-like_OxRdtase_N"/>
</dbReference>
<accession>A0A382AIF3</accession>
<dbReference type="AlphaFoldDB" id="A0A382AIF3"/>
<dbReference type="SUPFAM" id="SSF55347">
    <property type="entry name" value="Glyceraldehyde-3-phosphate dehydrogenase-like, C-terminal domain"/>
    <property type="match status" value="1"/>
</dbReference>
<dbReference type="Gene3D" id="3.40.50.720">
    <property type="entry name" value="NAD(P)-binding Rossmann-like Domain"/>
    <property type="match status" value="1"/>
</dbReference>
<dbReference type="SUPFAM" id="SSF51735">
    <property type="entry name" value="NAD(P)-binding Rossmann-fold domains"/>
    <property type="match status" value="1"/>
</dbReference>
<dbReference type="Pfam" id="PF22725">
    <property type="entry name" value="GFO_IDH_MocA_C3"/>
    <property type="match status" value="1"/>
</dbReference>
<dbReference type="Gene3D" id="3.30.360.10">
    <property type="entry name" value="Dihydrodipicolinate Reductase, domain 2"/>
    <property type="match status" value="1"/>
</dbReference>
<reference evidence="3" key="1">
    <citation type="submission" date="2018-05" db="EMBL/GenBank/DDBJ databases">
        <authorList>
            <person name="Lanie J.A."/>
            <person name="Ng W.-L."/>
            <person name="Kazmierczak K.M."/>
            <person name="Andrzejewski T.M."/>
            <person name="Davidsen T.M."/>
            <person name="Wayne K.J."/>
            <person name="Tettelin H."/>
            <person name="Glass J.I."/>
            <person name="Rusch D."/>
            <person name="Podicherti R."/>
            <person name="Tsui H.-C.T."/>
            <person name="Winkler M.E."/>
        </authorList>
    </citation>
    <scope>NUCLEOTIDE SEQUENCE</scope>
</reference>
<gene>
    <name evidence="3" type="ORF">METZ01_LOCUS154008</name>
</gene>
<name>A0A382AIF3_9ZZZZ</name>
<evidence type="ECO:0000313" key="3">
    <source>
        <dbReference type="EMBL" id="SVB01154.1"/>
    </source>
</evidence>
<proteinExistence type="predicted"/>
<dbReference type="InterPro" id="IPR036291">
    <property type="entry name" value="NAD(P)-bd_dom_sf"/>
</dbReference>
<dbReference type="InterPro" id="IPR051450">
    <property type="entry name" value="Gfo/Idh/MocA_Oxidoreductases"/>
</dbReference>